<dbReference type="GO" id="GO:0016020">
    <property type="term" value="C:membrane"/>
    <property type="evidence" value="ECO:0007669"/>
    <property type="project" value="TreeGrafter"/>
</dbReference>
<evidence type="ECO:0000259" key="4">
    <source>
        <dbReference type="PROSITE" id="PS51718"/>
    </source>
</evidence>
<dbReference type="InterPro" id="IPR030381">
    <property type="entry name" value="G_DYNAMIN_dom"/>
</dbReference>
<evidence type="ECO:0000313" key="6">
    <source>
        <dbReference type="Proteomes" id="UP000011081"/>
    </source>
</evidence>
<evidence type="ECO:0000313" key="5">
    <source>
        <dbReference type="EMBL" id="ELA47882.1"/>
    </source>
</evidence>
<dbReference type="PANTHER" id="PTHR11566">
    <property type="entry name" value="DYNAMIN"/>
    <property type="match status" value="1"/>
</dbReference>
<feature type="region of interest" description="Disordered" evidence="3">
    <location>
        <begin position="102"/>
        <end position="131"/>
    </location>
</feature>
<accession>L2GX27</accession>
<keyword evidence="1" id="KW-0547">Nucleotide-binding</keyword>
<dbReference type="HOGENOM" id="CLU_424641_0_0_1"/>
<dbReference type="InterPro" id="IPR022812">
    <property type="entry name" value="Dynamin"/>
</dbReference>
<dbReference type="AlphaFoldDB" id="L2GX27"/>
<dbReference type="PROSITE" id="PS51718">
    <property type="entry name" value="G_DYNAMIN_2"/>
    <property type="match status" value="1"/>
</dbReference>
<dbReference type="RefSeq" id="XP_008073624.1">
    <property type="nucleotide sequence ID" value="XM_008075433.1"/>
</dbReference>
<reference evidence="6" key="1">
    <citation type="submission" date="2011-03" db="EMBL/GenBank/DDBJ databases">
        <title>The genome sequence of Vavraia culicis strain floridensis.</title>
        <authorList>
            <consortium name="The Broad Institute Genome Sequencing Platform"/>
            <person name="Cuomo C."/>
            <person name="Becnel J."/>
            <person name="Sanscrainte N."/>
            <person name="Young S.K."/>
            <person name="Zeng Q."/>
            <person name="Gargeya S."/>
            <person name="Fitzgerald M."/>
            <person name="Haas B."/>
            <person name="Abouelleil A."/>
            <person name="Alvarado L."/>
            <person name="Arachchi H.M."/>
            <person name="Berlin A."/>
            <person name="Chapman S.B."/>
            <person name="Gearin G."/>
            <person name="Goldberg J."/>
            <person name="Griggs A."/>
            <person name="Gujja S."/>
            <person name="Hansen M."/>
            <person name="Heiman D."/>
            <person name="Howarth C."/>
            <person name="Larimer J."/>
            <person name="Lui A."/>
            <person name="MacDonald P.J.P."/>
            <person name="McCowen C."/>
            <person name="Montmayeur A."/>
            <person name="Murphy C."/>
            <person name="Neiman D."/>
            <person name="Pearson M."/>
            <person name="Priest M."/>
            <person name="Roberts A."/>
            <person name="Saif S."/>
            <person name="Shea T."/>
            <person name="Sisk P."/>
            <person name="Stolte C."/>
            <person name="Sykes S."/>
            <person name="Wortman J."/>
            <person name="Nusbaum C."/>
            <person name="Birren B."/>
        </authorList>
    </citation>
    <scope>NUCLEOTIDE SEQUENCE [LARGE SCALE GENOMIC DNA]</scope>
    <source>
        <strain evidence="6">floridensis</strain>
    </source>
</reference>
<evidence type="ECO:0000256" key="1">
    <source>
        <dbReference type="ARBA" id="ARBA00022741"/>
    </source>
</evidence>
<feature type="compositionally biased region" description="Polar residues" evidence="3">
    <location>
        <begin position="111"/>
        <end position="125"/>
    </location>
</feature>
<dbReference type="GO" id="GO:0005874">
    <property type="term" value="C:microtubule"/>
    <property type="evidence" value="ECO:0007669"/>
    <property type="project" value="TreeGrafter"/>
</dbReference>
<keyword evidence="6" id="KW-1185">Reference proteome</keyword>
<dbReference type="InterPro" id="IPR001401">
    <property type="entry name" value="Dynamin_GTPase"/>
</dbReference>
<protein>
    <recommendedName>
        <fullName evidence="4">Dynamin-type G domain-containing protein</fullName>
    </recommendedName>
</protein>
<organism evidence="5 6">
    <name type="scientific">Vavraia culicis (isolate floridensis)</name>
    <name type="common">Microsporidian parasite</name>
    <dbReference type="NCBI Taxonomy" id="948595"/>
    <lineage>
        <taxon>Eukaryota</taxon>
        <taxon>Fungi</taxon>
        <taxon>Fungi incertae sedis</taxon>
        <taxon>Microsporidia</taxon>
        <taxon>Pleistophoridae</taxon>
        <taxon>Vavraia</taxon>
    </lineage>
</organism>
<dbReference type="InterPro" id="IPR000375">
    <property type="entry name" value="Dynamin_stalk"/>
</dbReference>
<dbReference type="GeneID" id="19878487"/>
<dbReference type="CDD" id="cd08771">
    <property type="entry name" value="DLP_1"/>
    <property type="match status" value="1"/>
</dbReference>
<dbReference type="InterPro" id="IPR027417">
    <property type="entry name" value="P-loop_NTPase"/>
</dbReference>
<dbReference type="Pfam" id="PF00350">
    <property type="entry name" value="Dynamin_N"/>
    <property type="match status" value="1"/>
</dbReference>
<keyword evidence="2" id="KW-0342">GTP-binding</keyword>
<feature type="domain" description="Dynamin-type G" evidence="4">
    <location>
        <begin position="22"/>
        <end position="370"/>
    </location>
</feature>
<dbReference type="EMBL" id="GL877410">
    <property type="protein sequence ID" value="ELA47882.1"/>
    <property type="molecule type" value="Genomic_DNA"/>
</dbReference>
<dbReference type="InterPro" id="IPR045063">
    <property type="entry name" value="Dynamin_N"/>
</dbReference>
<dbReference type="InParanoid" id="L2GX27"/>
<gene>
    <name evidence="5" type="ORF">VCUG_00602</name>
</gene>
<dbReference type="STRING" id="948595.L2GX27"/>
<dbReference type="Gene3D" id="3.40.50.300">
    <property type="entry name" value="P-loop containing nucleotide triphosphate hydrolases"/>
    <property type="match status" value="1"/>
</dbReference>
<dbReference type="Pfam" id="PF01031">
    <property type="entry name" value="Dynamin_M"/>
    <property type="match status" value="1"/>
</dbReference>
<evidence type="ECO:0000256" key="2">
    <source>
        <dbReference type="ARBA" id="ARBA00023134"/>
    </source>
</evidence>
<dbReference type="GO" id="GO:0005525">
    <property type="term" value="F:GTP binding"/>
    <property type="evidence" value="ECO:0007669"/>
    <property type="project" value="InterPro"/>
</dbReference>
<dbReference type="SUPFAM" id="SSF52540">
    <property type="entry name" value="P-loop containing nucleoside triphosphate hydrolases"/>
    <property type="match status" value="1"/>
</dbReference>
<dbReference type="OMA" id="YLIERVY"/>
<dbReference type="Proteomes" id="UP000011081">
    <property type="component" value="Unassembled WGS sequence"/>
</dbReference>
<dbReference type="GO" id="GO:0005737">
    <property type="term" value="C:cytoplasm"/>
    <property type="evidence" value="ECO:0007669"/>
    <property type="project" value="TreeGrafter"/>
</dbReference>
<dbReference type="GO" id="GO:0008017">
    <property type="term" value="F:microtubule binding"/>
    <property type="evidence" value="ECO:0007669"/>
    <property type="project" value="TreeGrafter"/>
</dbReference>
<sequence length="677" mass="77188">MPLPPHIAKLIKLQQILQPTARIELPQIIVIGPQSSGKSSVLERIIGHDLLPKGDDLVTRCPVVINLRNVGEDYWGCDNKENVESGNECGDMSRGECGMVRGGSVNGENEPGTSNADNTADTYSSADCPKKGRSSKITREYAMFSDGNDVYDLSVVKEEIRRKMALLCGSRKEISSQQIILTLYLRKTVHITLVDLPGLTKVPVGAQPNEIEQIVDDLNMGYCRNTNSIILAVINGCVDLVNSESLKIARLCDPGYTRTMGVVTKLDLVDDRQSIRTILENTKIKLGLGYVGVINRNTKALHSVSMEEHAKREKGFFRTRFNAFYPRIGTLYLIERVYDTFKEKTRAFLGELRDTLEMENSRLREMERNDITYFYRMVDEYVHHVCLKLKNEHSAGQLLSDEINLKAYAKLADLHVTIEMKNVFLNEAQFMHYIRRKTDHLHVQIVGRVGKVCDAVKMYVESVRNGESVHEHGEDVRVDRKGFFSLFSPIRFLAEKGRVCDDPKPSPVHFLAERGGISDNTGETTDPFLSALDNDLRAKVILKLNEAAAAMLSTQRTKFIQNIDQYFRIQQSYVDVDHPDFNTPTVSHSIFERKKDMLGMSLDLMTTYVNAYYGIVKKEIEHYFVKSMFFYFVDFFRTEFRMAMLRRSEEFKFVCESGEAGDRVKENERLLRIIRKG</sequence>
<dbReference type="VEuPathDB" id="MicrosporidiaDB:VCUG_00602"/>
<name>L2GX27_VAVCU</name>
<dbReference type="Gene3D" id="1.20.120.1240">
    <property type="entry name" value="Dynamin, middle domain"/>
    <property type="match status" value="1"/>
</dbReference>
<dbReference type="GO" id="GO:0003924">
    <property type="term" value="F:GTPase activity"/>
    <property type="evidence" value="ECO:0007669"/>
    <property type="project" value="InterPro"/>
</dbReference>
<dbReference type="PRINTS" id="PR00195">
    <property type="entry name" value="DYNAMIN"/>
</dbReference>
<evidence type="ECO:0000256" key="3">
    <source>
        <dbReference type="SAM" id="MobiDB-lite"/>
    </source>
</evidence>
<dbReference type="OrthoDB" id="5061070at2759"/>
<proteinExistence type="predicted"/>
<dbReference type="SMART" id="SM00053">
    <property type="entry name" value="DYNc"/>
    <property type="match status" value="1"/>
</dbReference>